<feature type="transmembrane region" description="Helical" evidence="6">
    <location>
        <begin position="465"/>
        <end position="489"/>
    </location>
</feature>
<evidence type="ECO:0000313" key="9">
    <source>
        <dbReference type="Proteomes" id="UP000242610"/>
    </source>
</evidence>
<dbReference type="Pfam" id="PF03772">
    <property type="entry name" value="Competence"/>
    <property type="match status" value="1"/>
</dbReference>
<proteinExistence type="predicted"/>
<feature type="transmembrane region" description="Helical" evidence="6">
    <location>
        <begin position="85"/>
        <end position="106"/>
    </location>
</feature>
<sequence length="658" mass="71211">MITARTLVCDGERGSLDYRMLLVAATIWIPMLMTHLLFISLCVVPRSQSTSQRVKHDFENSSLQSSQPAMNRIEKAPQLDAPMKVFIGVSALLITIGVIVVIMHYLRCRTATSANLNEDVGPRTVSMTLEANVASSIRSINPNAHIRQRVLELLRKTSIVRLMRRSDGCKGIWMAVLACSALMGACACFSSDIVAYRDPAMLLQHVPRHVEAEVELESPVRASGSFSADCQANARLHSVGYDGVRQVSRSRILLYANQPWCTKLVNGQILSLSGELKTVEHKIQPLSLTLGENAHVQELKRAPFVKRLVDNTQRSFFGVTDGLSDQGRVLVPGLTIGLLGQDFVGQSQRDPVDATYAAQLETHFKDSGIMHLMAVSGGHFALIGDLVRSVCAHFLLPRQVVAVSTILAYAVLAGAMYPSDSVMRALIMGVIVSLSKLIGRPAQVTSALAWTVVLTLLINPEMSRSFGFALSCSSVLGIVLCSKAIAGFLAKIFPTFLAESISVTLAAQMFTLPIQVLMTPELPLLSVPANLIVAPFVDWSTLTGLSALLLSPFSERLSFVFAWMSSCGTSVMRWCADTIGGSGAVTIPWAGGMSGVALVIIIELAIIAQVKMIGVISAIRSREGGRASLNSIVGSMKMHGIIWFKETKQIFEELDGTD</sequence>
<feature type="transmembrane region" description="Helical" evidence="6">
    <location>
        <begin position="369"/>
        <end position="387"/>
    </location>
</feature>
<keyword evidence="3 6" id="KW-0812">Transmembrane</keyword>
<accession>A0A1C4H1V4</accession>
<feature type="transmembrane region" description="Helical" evidence="6">
    <location>
        <begin position="20"/>
        <end position="44"/>
    </location>
</feature>
<evidence type="ECO:0000313" key="8">
    <source>
        <dbReference type="EMBL" id="SCC78742.1"/>
    </source>
</evidence>
<dbReference type="EMBL" id="FMBL01000001">
    <property type="protein sequence ID" value="SCC78742.1"/>
    <property type="molecule type" value="Genomic_DNA"/>
</dbReference>
<dbReference type="AlphaFoldDB" id="A0A1C4H1V4"/>
<evidence type="ECO:0000256" key="4">
    <source>
        <dbReference type="ARBA" id="ARBA00022989"/>
    </source>
</evidence>
<evidence type="ECO:0000256" key="1">
    <source>
        <dbReference type="ARBA" id="ARBA00004651"/>
    </source>
</evidence>
<feature type="domain" description="ComEC/Rec2-related protein" evidence="7">
    <location>
        <begin position="358"/>
        <end position="606"/>
    </location>
</feature>
<keyword evidence="4 6" id="KW-1133">Transmembrane helix</keyword>
<gene>
    <name evidence="8" type="ORF">GA0061077_0402</name>
</gene>
<feature type="transmembrane region" description="Helical" evidence="6">
    <location>
        <begin position="399"/>
        <end position="417"/>
    </location>
</feature>
<evidence type="ECO:0000256" key="3">
    <source>
        <dbReference type="ARBA" id="ARBA00022692"/>
    </source>
</evidence>
<evidence type="ECO:0000256" key="5">
    <source>
        <dbReference type="ARBA" id="ARBA00023136"/>
    </source>
</evidence>
<dbReference type="Proteomes" id="UP000242610">
    <property type="component" value="Unassembled WGS sequence"/>
</dbReference>
<evidence type="ECO:0000256" key="6">
    <source>
        <dbReference type="SAM" id="Phobius"/>
    </source>
</evidence>
<dbReference type="RefSeq" id="WP_091847245.1">
    <property type="nucleotide sequence ID" value="NZ_FMBL01000001.1"/>
</dbReference>
<keyword evidence="2" id="KW-1003">Cell membrane</keyword>
<evidence type="ECO:0000256" key="2">
    <source>
        <dbReference type="ARBA" id="ARBA00022475"/>
    </source>
</evidence>
<dbReference type="PANTHER" id="PTHR30619">
    <property type="entry name" value="DNA INTERNALIZATION/COMPETENCE PROTEIN COMEC/REC2"/>
    <property type="match status" value="1"/>
</dbReference>
<feature type="transmembrane region" description="Helical" evidence="6">
    <location>
        <begin position="437"/>
        <end position="459"/>
    </location>
</feature>
<feature type="transmembrane region" description="Helical" evidence="6">
    <location>
        <begin position="596"/>
        <end position="619"/>
    </location>
</feature>
<keyword evidence="5 6" id="KW-0472">Membrane</keyword>
<keyword evidence="9" id="KW-1185">Reference proteome</keyword>
<feature type="transmembrane region" description="Helical" evidence="6">
    <location>
        <begin position="172"/>
        <end position="195"/>
    </location>
</feature>
<dbReference type="OrthoDB" id="7177610at2"/>
<dbReference type="GO" id="GO:0005886">
    <property type="term" value="C:plasma membrane"/>
    <property type="evidence" value="ECO:0007669"/>
    <property type="project" value="UniProtKB-SubCell"/>
</dbReference>
<dbReference type="InterPro" id="IPR052159">
    <property type="entry name" value="Competence_DNA_uptake"/>
</dbReference>
<reference evidence="9" key="1">
    <citation type="submission" date="2016-08" db="EMBL/GenBank/DDBJ databases">
        <authorList>
            <person name="Varghese N."/>
            <person name="Submissions Spin"/>
        </authorList>
    </citation>
    <scope>NUCLEOTIDE SEQUENCE [LARGE SCALE GENOMIC DNA]</scope>
    <source>
        <strain evidence="9">R-52791</strain>
    </source>
</reference>
<dbReference type="PANTHER" id="PTHR30619:SF7">
    <property type="entry name" value="BETA-LACTAMASE DOMAIN PROTEIN"/>
    <property type="match status" value="1"/>
</dbReference>
<protein>
    <submittedName>
        <fullName evidence="8">ComEC/Rec2-related protein</fullName>
    </submittedName>
</protein>
<name>A0A1C4H1V4_9BIFI</name>
<dbReference type="STRING" id="1505727.GA0061077_0402"/>
<comment type="subcellular location">
    <subcellularLocation>
        <location evidence="1">Cell membrane</location>
        <topology evidence="1">Multi-pass membrane protein</topology>
    </subcellularLocation>
</comment>
<dbReference type="NCBIfam" id="TIGR00360">
    <property type="entry name" value="ComEC_N-term"/>
    <property type="match status" value="1"/>
</dbReference>
<evidence type="ECO:0000259" key="7">
    <source>
        <dbReference type="Pfam" id="PF03772"/>
    </source>
</evidence>
<organism evidence="8 9">
    <name type="scientific">Bifidobacterium commune</name>
    <dbReference type="NCBI Taxonomy" id="1505727"/>
    <lineage>
        <taxon>Bacteria</taxon>
        <taxon>Bacillati</taxon>
        <taxon>Actinomycetota</taxon>
        <taxon>Actinomycetes</taxon>
        <taxon>Bifidobacteriales</taxon>
        <taxon>Bifidobacteriaceae</taxon>
        <taxon>Bifidobacterium</taxon>
    </lineage>
</organism>
<dbReference type="InterPro" id="IPR004477">
    <property type="entry name" value="ComEC_N"/>
</dbReference>